<comment type="subunit">
    <text evidence="17">Homotetramer.</text>
</comment>
<dbReference type="InterPro" id="IPR029056">
    <property type="entry name" value="Ribokinase-like"/>
</dbReference>
<keyword evidence="11 18" id="KW-0413">Isomerase</keyword>
<keyword evidence="7 17" id="KW-0067">ATP-binding</keyword>
<keyword evidence="23" id="KW-1185">Reference proteome</keyword>
<dbReference type="HAMAP" id="MF_01966">
    <property type="entry name" value="NADHX_epimerase"/>
    <property type="match status" value="1"/>
</dbReference>
<dbReference type="InterPro" id="IPR004443">
    <property type="entry name" value="YjeF_N_dom"/>
</dbReference>
<dbReference type="HAMAP" id="MF_01965">
    <property type="entry name" value="NADHX_dehydratase"/>
    <property type="match status" value="1"/>
</dbReference>
<dbReference type="PANTHER" id="PTHR12592">
    <property type="entry name" value="ATP-DEPENDENT (S)-NAD(P)H-HYDRATE DEHYDRATASE FAMILY MEMBER"/>
    <property type="match status" value="1"/>
</dbReference>
<reference evidence="22 23" key="1">
    <citation type="journal article" date="2019" name="Int. J. Syst. Evol. Microbiol.">
        <title>The Global Catalogue of Microorganisms (GCM) 10K type strain sequencing project: providing services to taxonomists for standard genome sequencing and annotation.</title>
        <authorList>
            <consortium name="The Broad Institute Genomics Platform"/>
            <consortium name="The Broad Institute Genome Sequencing Center for Infectious Disease"/>
            <person name="Wu L."/>
            <person name="Ma J."/>
        </authorList>
    </citation>
    <scope>NUCLEOTIDE SEQUENCE [LARGE SCALE GENOMIC DNA]</scope>
    <source>
        <strain evidence="22 23">JCM 13316</strain>
    </source>
</reference>
<dbReference type="PANTHER" id="PTHR12592:SF0">
    <property type="entry name" value="ATP-DEPENDENT (S)-NAD(P)H-HYDRATE DEHYDRATASE"/>
    <property type="match status" value="1"/>
</dbReference>
<comment type="caution">
    <text evidence="22">The sequence shown here is derived from an EMBL/GenBank/DDBJ whole genome shotgun (WGS) entry which is preliminary data.</text>
</comment>
<keyword evidence="5 18" id="KW-0479">Metal-binding</keyword>
<dbReference type="Proteomes" id="UP001500784">
    <property type="component" value="Unassembled WGS sequence"/>
</dbReference>
<comment type="cofactor">
    <cofactor evidence="18 19">
        <name>K(+)</name>
        <dbReference type="ChEBI" id="CHEBI:29103"/>
    </cofactor>
    <text evidence="18 19">Binds 1 potassium ion per subunit.</text>
</comment>
<feature type="domain" description="YjeF C-terminal" evidence="20">
    <location>
        <begin position="230"/>
        <end position="499"/>
    </location>
</feature>
<evidence type="ECO:0000256" key="15">
    <source>
        <dbReference type="ARBA" id="ARBA00048238"/>
    </source>
</evidence>
<comment type="similarity">
    <text evidence="3 19">In the N-terminal section; belongs to the NnrE/AIBP family.</text>
</comment>
<dbReference type="InterPro" id="IPR000631">
    <property type="entry name" value="CARKD"/>
</dbReference>
<keyword evidence="9 18" id="KW-0630">Potassium</keyword>
<feature type="binding site" evidence="17">
    <location>
        <position position="265"/>
    </location>
    <ligand>
        <name>(6S)-NADPHX</name>
        <dbReference type="ChEBI" id="CHEBI:64076"/>
    </ligand>
</feature>
<evidence type="ECO:0000256" key="18">
    <source>
        <dbReference type="HAMAP-Rule" id="MF_01966"/>
    </source>
</evidence>
<evidence type="ECO:0000256" key="9">
    <source>
        <dbReference type="ARBA" id="ARBA00022958"/>
    </source>
</evidence>
<dbReference type="NCBIfam" id="TIGR00197">
    <property type="entry name" value="yjeF_nterm"/>
    <property type="match status" value="1"/>
</dbReference>
<evidence type="ECO:0000256" key="7">
    <source>
        <dbReference type="ARBA" id="ARBA00022840"/>
    </source>
</evidence>
<dbReference type="InterPro" id="IPR017953">
    <property type="entry name" value="Carbohydrate_kinase_pred_CS"/>
</dbReference>
<evidence type="ECO:0000313" key="23">
    <source>
        <dbReference type="Proteomes" id="UP001500784"/>
    </source>
</evidence>
<comment type="catalytic activity">
    <reaction evidence="16 17 19">
        <text>(6S)-NADPHX + ADP = AMP + phosphate + NADPH + H(+)</text>
        <dbReference type="Rhea" id="RHEA:32235"/>
        <dbReference type="ChEBI" id="CHEBI:15378"/>
        <dbReference type="ChEBI" id="CHEBI:43474"/>
        <dbReference type="ChEBI" id="CHEBI:57783"/>
        <dbReference type="ChEBI" id="CHEBI:64076"/>
        <dbReference type="ChEBI" id="CHEBI:456215"/>
        <dbReference type="ChEBI" id="CHEBI:456216"/>
        <dbReference type="EC" id="4.2.1.136"/>
    </reaction>
</comment>
<feature type="binding site" evidence="17">
    <location>
        <position position="320"/>
    </location>
    <ligand>
        <name>(6S)-NADPHX</name>
        <dbReference type="ChEBI" id="CHEBI:64076"/>
    </ligand>
</feature>
<dbReference type="PIRSF" id="PIRSF017184">
    <property type="entry name" value="Nnr"/>
    <property type="match status" value="1"/>
</dbReference>
<dbReference type="PROSITE" id="PS51383">
    <property type="entry name" value="YJEF_C_3"/>
    <property type="match status" value="1"/>
</dbReference>
<evidence type="ECO:0000256" key="2">
    <source>
        <dbReference type="ARBA" id="ARBA00000909"/>
    </source>
</evidence>
<evidence type="ECO:0000256" key="11">
    <source>
        <dbReference type="ARBA" id="ARBA00023235"/>
    </source>
</evidence>
<dbReference type="PROSITE" id="PS01050">
    <property type="entry name" value="YJEF_C_2"/>
    <property type="match status" value="1"/>
</dbReference>
<dbReference type="InterPro" id="IPR030677">
    <property type="entry name" value="Nnr"/>
</dbReference>
<comment type="catalytic activity">
    <reaction evidence="1 18 19">
        <text>(6R)-NADHX = (6S)-NADHX</text>
        <dbReference type="Rhea" id="RHEA:32215"/>
        <dbReference type="ChEBI" id="CHEBI:64074"/>
        <dbReference type="ChEBI" id="CHEBI:64075"/>
        <dbReference type="EC" id="5.1.99.6"/>
    </reaction>
</comment>
<organism evidence="22 23">
    <name type="scientific">Arthrobacter gandavensis</name>
    <dbReference type="NCBI Taxonomy" id="169960"/>
    <lineage>
        <taxon>Bacteria</taxon>
        <taxon>Bacillati</taxon>
        <taxon>Actinomycetota</taxon>
        <taxon>Actinomycetes</taxon>
        <taxon>Micrococcales</taxon>
        <taxon>Micrococcaceae</taxon>
        <taxon>Arthrobacter</taxon>
    </lineage>
</organism>
<feature type="binding site" evidence="18">
    <location>
        <position position="169"/>
    </location>
    <ligand>
        <name>K(+)</name>
        <dbReference type="ChEBI" id="CHEBI:29103"/>
    </ligand>
</feature>
<comment type="function">
    <text evidence="17">Catalyzes the dehydration of the S-form of NAD(P)HX at the expense of ADP, which is converted to AMP. Together with NAD(P)HX epimerase, which catalyzes the epimerization of the S- and R-forms, the enzyme allows the repair of both epimers of NAD(P)HX, a damaged form of NAD(P)H that is a result of enzymatic or heat-dependent hydration.</text>
</comment>
<gene>
    <name evidence="17" type="primary">nnrD</name>
    <name evidence="18" type="synonym">nnrE</name>
    <name evidence="22" type="ORF">GCM10009688_16650</name>
</gene>
<evidence type="ECO:0000256" key="8">
    <source>
        <dbReference type="ARBA" id="ARBA00022857"/>
    </source>
</evidence>
<feature type="domain" description="YjeF N-terminal" evidence="21">
    <location>
        <begin position="10"/>
        <end position="223"/>
    </location>
</feature>
<evidence type="ECO:0000256" key="3">
    <source>
        <dbReference type="ARBA" id="ARBA00006001"/>
    </source>
</evidence>
<protein>
    <recommendedName>
        <fullName evidence="19">Bifunctional NAD(P)H-hydrate repair enzyme</fullName>
    </recommendedName>
    <alternativeName>
        <fullName evidence="19">Nicotinamide nucleotide repair protein</fullName>
    </alternativeName>
    <domain>
        <recommendedName>
            <fullName evidence="19">ADP-dependent (S)-NAD(P)H-hydrate dehydratase</fullName>
            <ecNumber evidence="19">4.2.1.136</ecNumber>
        </recommendedName>
        <alternativeName>
            <fullName evidence="19">ADP-dependent NAD(P)HX dehydratase</fullName>
        </alternativeName>
    </domain>
    <domain>
        <recommendedName>
            <fullName evidence="19">NAD(P)H-hydrate epimerase</fullName>
            <ecNumber evidence="19">5.1.99.6</ecNumber>
        </recommendedName>
    </domain>
</protein>
<evidence type="ECO:0000256" key="10">
    <source>
        <dbReference type="ARBA" id="ARBA00023027"/>
    </source>
</evidence>
<keyword evidence="12 17" id="KW-0456">Lyase</keyword>
<dbReference type="EC" id="5.1.99.6" evidence="19"/>
<evidence type="ECO:0000256" key="6">
    <source>
        <dbReference type="ARBA" id="ARBA00022741"/>
    </source>
</evidence>
<comment type="catalytic activity">
    <reaction evidence="15 17 19">
        <text>(6S)-NADHX + ADP = AMP + phosphate + NADH + H(+)</text>
        <dbReference type="Rhea" id="RHEA:32223"/>
        <dbReference type="ChEBI" id="CHEBI:15378"/>
        <dbReference type="ChEBI" id="CHEBI:43474"/>
        <dbReference type="ChEBI" id="CHEBI:57945"/>
        <dbReference type="ChEBI" id="CHEBI:64074"/>
        <dbReference type="ChEBI" id="CHEBI:456215"/>
        <dbReference type="ChEBI" id="CHEBI:456216"/>
        <dbReference type="EC" id="4.2.1.136"/>
    </reaction>
</comment>
<accession>A0ABN2P4K0</accession>
<comment type="similarity">
    <text evidence="18">Belongs to the NnrE/AIBP family.</text>
</comment>
<dbReference type="RefSeq" id="WP_152226509.1">
    <property type="nucleotide sequence ID" value="NZ_BAAALV010000002.1"/>
</dbReference>
<comment type="function">
    <text evidence="14 19">Bifunctional enzyme that catalyzes the epimerization of the S- and R-forms of NAD(P)HX and the dehydration of the S-form of NAD(P)HX at the expense of ADP, which is converted to AMP. This allows the repair of both epimers of NAD(P)HX, a damaged form of NAD(P)H that is a result of enzymatic or heat-dependent hydration.</text>
</comment>
<evidence type="ECO:0000256" key="17">
    <source>
        <dbReference type="HAMAP-Rule" id="MF_01965"/>
    </source>
</evidence>
<feature type="binding site" evidence="17">
    <location>
        <position position="435"/>
    </location>
    <ligand>
        <name>AMP</name>
        <dbReference type="ChEBI" id="CHEBI:456215"/>
    </ligand>
</feature>
<dbReference type="NCBIfam" id="TIGR00196">
    <property type="entry name" value="yjeF_cterm"/>
    <property type="match status" value="1"/>
</dbReference>
<comment type="catalytic activity">
    <reaction evidence="2 18 19">
        <text>(6R)-NADPHX = (6S)-NADPHX</text>
        <dbReference type="Rhea" id="RHEA:32227"/>
        <dbReference type="ChEBI" id="CHEBI:64076"/>
        <dbReference type="ChEBI" id="CHEBI:64077"/>
        <dbReference type="EC" id="5.1.99.6"/>
    </reaction>
</comment>
<sequence>MISAYSGTAVRAAERPLLDAGTGAELMQLAAHGLYAVCVQLLKDRRGRIYGSTCVVLAGAGNNGGDALYAGSRLLRRGCAATAVLTSSSAHTEALAAFLAGGGRVLTLSEDNTAEARQLCEDADLVLDGILGTGGKGGLRGPAAGLAGLAPARARRGHAPAVVACDLPSGIDADTGQAPGPHLSADVTVTFGAVKTGLVAGPGAEASGRIEVVDIGITPNLGTPAVHRLLAPDVASLLPRPAAGDQKYSRGVLGIAAGSDTYPGAAVLATGAALAAGTGMVRYLGPEPVRRLINQAHPEAVCADSTVALTHVQAWVAGPGAGTDEAQRRRAADAMASGLPCVIDADALSAVEPGTGEQVILTPHAGELSTLLNRLGEQADREAIEADPLTWVQKAAALTGATVLLKGWATLVAAPGGQVFSQAEATPWLATAGSGDTLSGILGAMLSTARVSSPSPGYYAAVAAAAASIHGRAGRLAAEQGPVQPSLLPEAIRRVVSAMEQWRPGPGEAGIL</sequence>
<dbReference type="EC" id="4.2.1.136" evidence="19"/>
<evidence type="ECO:0000256" key="12">
    <source>
        <dbReference type="ARBA" id="ARBA00023239"/>
    </source>
</evidence>
<dbReference type="EMBL" id="BAAALV010000002">
    <property type="protein sequence ID" value="GAA1912385.1"/>
    <property type="molecule type" value="Genomic_DNA"/>
</dbReference>
<feature type="binding site" evidence="18">
    <location>
        <position position="166"/>
    </location>
    <ligand>
        <name>(6S)-NADPHX</name>
        <dbReference type="ChEBI" id="CHEBI:64076"/>
    </ligand>
</feature>
<feature type="binding site" evidence="18">
    <location>
        <begin position="132"/>
        <end position="138"/>
    </location>
    <ligand>
        <name>(6S)-NADPHX</name>
        <dbReference type="ChEBI" id="CHEBI:64076"/>
    </ligand>
</feature>
<dbReference type="SUPFAM" id="SSF53613">
    <property type="entry name" value="Ribokinase-like"/>
    <property type="match status" value="1"/>
</dbReference>
<comment type="similarity">
    <text evidence="17">Belongs to the NnrD/CARKD family.</text>
</comment>
<feature type="binding site" evidence="18">
    <location>
        <begin position="62"/>
        <end position="66"/>
    </location>
    <ligand>
        <name>(6S)-NADPHX</name>
        <dbReference type="ChEBI" id="CHEBI:64076"/>
    </ligand>
</feature>
<evidence type="ECO:0000256" key="5">
    <source>
        <dbReference type="ARBA" id="ARBA00022723"/>
    </source>
</evidence>
<feature type="binding site" evidence="17">
    <location>
        <position position="364"/>
    </location>
    <ligand>
        <name>(6S)-NADPHX</name>
        <dbReference type="ChEBI" id="CHEBI:64076"/>
    </ligand>
</feature>
<evidence type="ECO:0000256" key="16">
    <source>
        <dbReference type="ARBA" id="ARBA00049209"/>
    </source>
</evidence>
<keyword evidence="13" id="KW-0511">Multifunctional enzyme</keyword>
<dbReference type="SUPFAM" id="SSF64153">
    <property type="entry name" value="YjeF N-terminal domain-like"/>
    <property type="match status" value="1"/>
</dbReference>
<evidence type="ECO:0000313" key="22">
    <source>
        <dbReference type="EMBL" id="GAA1912385.1"/>
    </source>
</evidence>
<dbReference type="Gene3D" id="3.40.50.10260">
    <property type="entry name" value="YjeF N-terminal domain"/>
    <property type="match status" value="1"/>
</dbReference>
<evidence type="ECO:0000259" key="20">
    <source>
        <dbReference type="PROSITE" id="PS51383"/>
    </source>
</evidence>
<keyword evidence="10 17" id="KW-0520">NAD</keyword>
<dbReference type="Gene3D" id="3.40.1190.20">
    <property type="match status" value="1"/>
</dbReference>
<dbReference type="InterPro" id="IPR036652">
    <property type="entry name" value="YjeF_N_dom_sf"/>
</dbReference>
<evidence type="ECO:0000256" key="1">
    <source>
        <dbReference type="ARBA" id="ARBA00000013"/>
    </source>
</evidence>
<evidence type="ECO:0000256" key="4">
    <source>
        <dbReference type="ARBA" id="ARBA00009524"/>
    </source>
</evidence>
<feature type="binding site" evidence="17">
    <location>
        <position position="436"/>
    </location>
    <ligand>
        <name>(6S)-NADPHX</name>
        <dbReference type="ChEBI" id="CHEBI:64076"/>
    </ligand>
</feature>
<comment type="cofactor">
    <cofactor evidence="17">
        <name>Mg(2+)</name>
        <dbReference type="ChEBI" id="CHEBI:18420"/>
    </cofactor>
</comment>
<feature type="binding site" evidence="17">
    <location>
        <begin position="406"/>
        <end position="410"/>
    </location>
    <ligand>
        <name>AMP</name>
        <dbReference type="ChEBI" id="CHEBI:456215"/>
    </ligand>
</feature>
<feature type="binding site" evidence="18">
    <location>
        <position position="63"/>
    </location>
    <ligand>
        <name>K(+)</name>
        <dbReference type="ChEBI" id="CHEBI:29103"/>
    </ligand>
</feature>
<comment type="caution">
    <text evidence="18">Lacks conserved residue(s) required for the propagation of feature annotation.</text>
</comment>
<proteinExistence type="inferred from homology"/>
<dbReference type="CDD" id="cd01171">
    <property type="entry name" value="YXKO-related"/>
    <property type="match status" value="1"/>
</dbReference>
<evidence type="ECO:0000256" key="13">
    <source>
        <dbReference type="ARBA" id="ARBA00023268"/>
    </source>
</evidence>
<name>A0ABN2P4K0_9MICC</name>
<comment type="similarity">
    <text evidence="4 19">In the C-terminal section; belongs to the NnrD/CARKD family.</text>
</comment>
<comment type="function">
    <text evidence="18">Catalyzes the epimerization of the S- and R-forms of NAD(P)HX, a damaged form of NAD(P)H that is a result of enzymatic or heat-dependent hydration. This is a prerequisite for the S-specific NAD(P)H-hydrate dehydratase to allow the repair of both epimers of NAD(P)HX.</text>
</comment>
<dbReference type="PROSITE" id="PS51385">
    <property type="entry name" value="YJEF_N"/>
    <property type="match status" value="1"/>
</dbReference>
<keyword evidence="6 17" id="KW-0547">Nucleotide-binding</keyword>
<evidence type="ECO:0000256" key="19">
    <source>
        <dbReference type="PIRNR" id="PIRNR017184"/>
    </source>
</evidence>
<dbReference type="Pfam" id="PF03853">
    <property type="entry name" value="YjeF_N"/>
    <property type="match status" value="1"/>
</dbReference>
<evidence type="ECO:0000256" key="14">
    <source>
        <dbReference type="ARBA" id="ARBA00025153"/>
    </source>
</evidence>
<feature type="binding site" evidence="18">
    <location>
        <position position="128"/>
    </location>
    <ligand>
        <name>K(+)</name>
        <dbReference type="ChEBI" id="CHEBI:29103"/>
    </ligand>
</feature>
<dbReference type="Pfam" id="PF01256">
    <property type="entry name" value="Carb_kinase"/>
    <property type="match status" value="1"/>
</dbReference>
<evidence type="ECO:0000259" key="21">
    <source>
        <dbReference type="PROSITE" id="PS51385"/>
    </source>
</evidence>
<keyword evidence="8 17" id="KW-0521">NADP</keyword>